<evidence type="ECO:0000313" key="2">
    <source>
        <dbReference type="Proteomes" id="UP000223891"/>
    </source>
</evidence>
<organism evidence="1 2">
    <name type="scientific">Pectobacterium phage vB_PcaM_CBB</name>
    <dbReference type="NCBI Taxonomy" id="2772511"/>
    <lineage>
        <taxon>Viruses</taxon>
        <taxon>Duplodnaviria</taxon>
        <taxon>Heunggongvirae</taxon>
        <taxon>Uroviricota</taxon>
        <taxon>Caudoviricetes</taxon>
        <taxon>Mimasvirus</taxon>
        <taxon>Mimasvirus CBB</taxon>
    </lineage>
</organism>
<proteinExistence type="predicted"/>
<sequence length="123" mass="14267">MNTFEICRGIRRVILNSTAEVMNYPSWGSEFAYKQITQLAERIKDNSTFKFIDPSDLTLSEMQELGFGKWEEGSKLMLIPLWLMQFIDPELEVTCISGEVYKFKDADNDNRYGCLAYGIFPKE</sequence>
<dbReference type="Proteomes" id="UP000223891">
    <property type="component" value="Segment"/>
</dbReference>
<gene>
    <name evidence="1" type="ORF">CBB_360</name>
</gene>
<evidence type="ECO:0000313" key="1">
    <source>
        <dbReference type="EMBL" id="AMM43923.1"/>
    </source>
</evidence>
<keyword evidence="2" id="KW-1185">Reference proteome</keyword>
<reference evidence="2" key="1">
    <citation type="submission" date="2016-01" db="EMBL/GenBank/DDBJ databases">
        <title>Isolation and Characterization of Enterobacteria phage CBB.</title>
        <authorList>
            <person name="Buttimer C.T.H."/>
            <person name="Hendrix H."/>
            <person name="Alexandre H."/>
            <person name="O'Mahony J."/>
            <person name="Lavigne R."/>
            <person name="Coffey A."/>
        </authorList>
    </citation>
    <scope>NUCLEOTIDE SEQUENCE [LARGE SCALE GENOMIC DNA]</scope>
</reference>
<protein>
    <submittedName>
        <fullName evidence="1">Uncharacterized protein</fullName>
    </submittedName>
</protein>
<accession>A0A1L2CV69</accession>
<name>A0A1L2CV69_9CAUD</name>
<dbReference type="EMBL" id="KU574722">
    <property type="protein sequence ID" value="AMM43923.1"/>
    <property type="molecule type" value="Genomic_DNA"/>
</dbReference>